<sequence length="442" mass="47480">MAPKNLFILAGDIGGTNSRLALHNLPAGEDDESYKTPLFTKTYGNESYVINHGAEAFHVILNTFFGEFISSDATELTNAQFEQGRKNDVAIVACFACAGPISHNACTFTNIEFKKEGYSGADKFVIDGNIITDSACGLMNAIVHCKVVNDFVGQGYGSLDLDVSKEAVSLVPDSDKLVDTLGPKVCVGAGTGLGQCFLTRSNRDPSLGYECFPSEGGHVEYAPRSDVEIELLQYLKKKFSQNHRVSVERVVSGKGLANVYEFLAQKFPDRVDKKVHDEFLTAGDMQGKVVNVNAKEGSLCEQAVHISAAAYGSECGSAALKFIPTGGLYVTGGLTPKLLKYIQPSDSPFMKAYHDKGRVTPLLDSVPIFAVLSEDLGLRGARVCATAEMNLWLAKQGLSSSAAEKSVEKVKEKSAWTNPLMAFLHVAAAVGVVALIGTQRKK</sequence>
<dbReference type="SUPFAM" id="SSF53067">
    <property type="entry name" value="Actin-like ATPase domain"/>
    <property type="match status" value="1"/>
</dbReference>
<dbReference type="InterPro" id="IPR003836">
    <property type="entry name" value="Glucokinase"/>
</dbReference>
<dbReference type="GO" id="GO:0005524">
    <property type="term" value="F:ATP binding"/>
    <property type="evidence" value="ECO:0007669"/>
    <property type="project" value="InterPro"/>
</dbReference>
<dbReference type="GO" id="GO:0006096">
    <property type="term" value="P:glycolytic process"/>
    <property type="evidence" value="ECO:0007669"/>
    <property type="project" value="InterPro"/>
</dbReference>
<proteinExistence type="predicted"/>
<gene>
    <name evidence="4" type="ORF">DBRI1063_LOCUS11676</name>
</gene>
<reference evidence="4" key="1">
    <citation type="submission" date="2021-01" db="EMBL/GenBank/DDBJ databases">
        <authorList>
            <person name="Corre E."/>
            <person name="Pelletier E."/>
            <person name="Niang G."/>
            <person name="Scheremetjew M."/>
            <person name="Finn R."/>
            <person name="Kale V."/>
            <person name="Holt S."/>
            <person name="Cochrane G."/>
            <person name="Meng A."/>
            <person name="Brown T."/>
            <person name="Cohen L."/>
        </authorList>
    </citation>
    <scope>NUCLEOTIDE SEQUENCE</scope>
    <source>
        <strain evidence="4">Pop2</strain>
    </source>
</reference>
<name>A0A7S1Z7Z7_9STRA</name>
<organism evidence="4">
    <name type="scientific">Ditylum brightwellii</name>
    <dbReference type="NCBI Taxonomy" id="49249"/>
    <lineage>
        <taxon>Eukaryota</taxon>
        <taxon>Sar</taxon>
        <taxon>Stramenopiles</taxon>
        <taxon>Ochrophyta</taxon>
        <taxon>Bacillariophyta</taxon>
        <taxon>Mediophyceae</taxon>
        <taxon>Lithodesmiophycidae</taxon>
        <taxon>Lithodesmiales</taxon>
        <taxon>Lithodesmiaceae</taxon>
        <taxon>Ditylum</taxon>
    </lineage>
</organism>
<accession>A0A7S1Z7Z7</accession>
<feature type="transmembrane region" description="Helical" evidence="3">
    <location>
        <begin position="416"/>
        <end position="436"/>
    </location>
</feature>
<evidence type="ECO:0008006" key="5">
    <source>
        <dbReference type="Google" id="ProtNLM"/>
    </source>
</evidence>
<protein>
    <recommendedName>
        <fullName evidence="5">Glucokinase</fullName>
    </recommendedName>
</protein>
<evidence type="ECO:0000256" key="1">
    <source>
        <dbReference type="ARBA" id="ARBA00022679"/>
    </source>
</evidence>
<keyword evidence="3" id="KW-1133">Transmembrane helix</keyword>
<keyword evidence="3" id="KW-0812">Transmembrane</keyword>
<dbReference type="Pfam" id="PF02685">
    <property type="entry name" value="Glucokinase"/>
    <property type="match status" value="1"/>
</dbReference>
<keyword evidence="3" id="KW-0472">Membrane</keyword>
<dbReference type="EMBL" id="HBGN01018314">
    <property type="protein sequence ID" value="CAD9331179.1"/>
    <property type="molecule type" value="Transcribed_RNA"/>
</dbReference>
<dbReference type="Gene3D" id="3.30.420.40">
    <property type="match status" value="1"/>
</dbReference>
<dbReference type="AlphaFoldDB" id="A0A7S1Z7Z7"/>
<dbReference type="Gene3D" id="3.40.367.20">
    <property type="match status" value="1"/>
</dbReference>
<dbReference type="PANTHER" id="PTHR47363">
    <property type="entry name" value="GLUCOKINASE"/>
    <property type="match status" value="1"/>
</dbReference>
<dbReference type="PANTHER" id="PTHR47363:SF1">
    <property type="entry name" value="GLUCOKINASE"/>
    <property type="match status" value="1"/>
</dbReference>
<dbReference type="GO" id="GO:0004340">
    <property type="term" value="F:glucokinase activity"/>
    <property type="evidence" value="ECO:0007669"/>
    <property type="project" value="InterPro"/>
</dbReference>
<keyword evidence="2" id="KW-0418">Kinase</keyword>
<dbReference type="GO" id="GO:0005536">
    <property type="term" value="F:D-glucose binding"/>
    <property type="evidence" value="ECO:0007669"/>
    <property type="project" value="InterPro"/>
</dbReference>
<dbReference type="InterPro" id="IPR043129">
    <property type="entry name" value="ATPase_NBD"/>
</dbReference>
<evidence type="ECO:0000256" key="2">
    <source>
        <dbReference type="ARBA" id="ARBA00022777"/>
    </source>
</evidence>
<evidence type="ECO:0000313" key="4">
    <source>
        <dbReference type="EMBL" id="CAD9331179.1"/>
    </source>
</evidence>
<keyword evidence="1" id="KW-0808">Transferase</keyword>
<evidence type="ECO:0000256" key="3">
    <source>
        <dbReference type="SAM" id="Phobius"/>
    </source>
</evidence>
<dbReference type="CDD" id="cd24008">
    <property type="entry name" value="ASKHA_NBD_GLK"/>
    <property type="match status" value="1"/>
</dbReference>